<protein>
    <submittedName>
        <fullName evidence="2">Uncharacterized protein</fullName>
    </submittedName>
</protein>
<dbReference type="AlphaFoldDB" id="A0A1T5F1N2"/>
<keyword evidence="1" id="KW-1133">Transmembrane helix</keyword>
<gene>
    <name evidence="2" type="ORF">SAMN05660477_01709</name>
</gene>
<proteinExistence type="predicted"/>
<reference evidence="2 3" key="1">
    <citation type="submission" date="2017-02" db="EMBL/GenBank/DDBJ databases">
        <authorList>
            <person name="Peterson S.W."/>
        </authorList>
    </citation>
    <scope>NUCLEOTIDE SEQUENCE [LARGE SCALE GENOMIC DNA]</scope>
    <source>
        <strain evidence="2 3">DSM 22323</strain>
    </source>
</reference>
<name>A0A1T5F1N2_9FLAO</name>
<evidence type="ECO:0000313" key="2">
    <source>
        <dbReference type="EMBL" id="SKB90083.1"/>
    </source>
</evidence>
<accession>A0A1T5F1N2</accession>
<keyword evidence="1" id="KW-0812">Transmembrane</keyword>
<dbReference type="STRING" id="619805.SAMN05660477_01709"/>
<dbReference type="Proteomes" id="UP000191112">
    <property type="component" value="Unassembled WGS sequence"/>
</dbReference>
<keyword evidence="1" id="KW-0472">Membrane</keyword>
<feature type="transmembrane region" description="Helical" evidence="1">
    <location>
        <begin position="21"/>
        <end position="43"/>
    </location>
</feature>
<evidence type="ECO:0000313" key="3">
    <source>
        <dbReference type="Proteomes" id="UP000191112"/>
    </source>
</evidence>
<evidence type="ECO:0000256" key="1">
    <source>
        <dbReference type="SAM" id="Phobius"/>
    </source>
</evidence>
<sequence length="374" mass="44025">MLNIYDVVMKIQLTRPIILKLLGIAFIIFFVHRCTVVNFNFFLPSGKSVPDLSKTLKNKTFELFKVIGSIWNEIRYDPQNDFFLIAQSNAITKLDAKGTRLYYLDMNERDPDGMPDNMDYTQATSYVVSWYGIYDLSKEKPYLEKFSKVINTEGNMDKDAWDLAFQNLYETSDVVFWGFRKSLKRAWLKPLYFRQNGKWIVLYTNEYGSGYRMDKTPQYKMNNKIIPQKFNRLYLLKDIQHNDSYSDYLTSGNQYDFSNEPESKLKYSKRASIKTLYFKKEEVEHGPYTIIPVQFSGTAVNKLQFENSSITFKSIAQKGAGLNFYPIETDFFIFEVADEFKKENTPSFLYYKYPTSWNSDDNEGVYVIRKLNNK</sequence>
<keyword evidence="3" id="KW-1185">Reference proteome</keyword>
<dbReference type="EMBL" id="FUYZ01000005">
    <property type="protein sequence ID" value="SKB90083.1"/>
    <property type="molecule type" value="Genomic_DNA"/>
</dbReference>
<organism evidence="2 3">
    <name type="scientific">Soonwooa buanensis</name>
    <dbReference type="NCBI Taxonomy" id="619805"/>
    <lineage>
        <taxon>Bacteria</taxon>
        <taxon>Pseudomonadati</taxon>
        <taxon>Bacteroidota</taxon>
        <taxon>Flavobacteriia</taxon>
        <taxon>Flavobacteriales</taxon>
        <taxon>Weeksellaceae</taxon>
        <taxon>Chryseobacterium group</taxon>
        <taxon>Soonwooa</taxon>
    </lineage>
</organism>